<dbReference type="PROSITE" id="PS50172">
    <property type="entry name" value="BRCT"/>
    <property type="match status" value="1"/>
</dbReference>
<evidence type="ECO:0000256" key="3">
    <source>
        <dbReference type="ARBA" id="ARBA00015014"/>
    </source>
</evidence>
<accession>A0ABN8HXN3</accession>
<dbReference type="Gene3D" id="3.40.50.10190">
    <property type="entry name" value="BRCT domain"/>
    <property type="match status" value="2"/>
</dbReference>
<dbReference type="SMART" id="SM00240">
    <property type="entry name" value="FHA"/>
    <property type="match status" value="1"/>
</dbReference>
<evidence type="ECO:0000256" key="1">
    <source>
        <dbReference type="ARBA" id="ARBA00004123"/>
    </source>
</evidence>
<feature type="compositionally biased region" description="Low complexity" evidence="14">
    <location>
        <begin position="1075"/>
        <end position="1087"/>
    </location>
</feature>
<keyword evidence="6" id="KW-0677">Repeat</keyword>
<evidence type="ECO:0000256" key="13">
    <source>
        <dbReference type="ARBA" id="ARBA00030146"/>
    </source>
</evidence>
<dbReference type="Gene3D" id="2.60.200.20">
    <property type="match status" value="1"/>
</dbReference>
<dbReference type="PANTHER" id="PTHR23196">
    <property type="entry name" value="PAX TRANSCRIPTION ACTIVATION DOMAIN INTERACTING PROTEIN"/>
    <property type="match status" value="1"/>
</dbReference>
<keyword evidence="9" id="KW-0007">Acetylation</keyword>
<keyword evidence="5" id="KW-1017">Isopeptide bond</keyword>
<dbReference type="Pfam" id="PF00498">
    <property type="entry name" value="FHA"/>
    <property type="match status" value="1"/>
</dbReference>
<evidence type="ECO:0000256" key="10">
    <source>
        <dbReference type="ARBA" id="ARBA00023242"/>
    </source>
</evidence>
<evidence type="ECO:0000256" key="12">
    <source>
        <dbReference type="ARBA" id="ARBA00023858"/>
    </source>
</evidence>
<evidence type="ECO:0000313" key="17">
    <source>
        <dbReference type="EMBL" id="CAH2041631.1"/>
    </source>
</evidence>
<dbReference type="CDD" id="cd18432">
    <property type="entry name" value="BRCT_PAXIP1_rpt6_like"/>
    <property type="match status" value="1"/>
</dbReference>
<comment type="subcellular location">
    <subcellularLocation>
        <location evidence="2">Chromosome</location>
    </subcellularLocation>
    <subcellularLocation>
        <location evidence="1">Nucleus</location>
    </subcellularLocation>
</comment>
<dbReference type="InterPro" id="IPR000253">
    <property type="entry name" value="FHA_dom"/>
</dbReference>
<evidence type="ECO:0000256" key="6">
    <source>
        <dbReference type="ARBA" id="ARBA00022737"/>
    </source>
</evidence>
<protein>
    <recommendedName>
        <fullName evidence="3">Mediator of DNA damage checkpoint protein 1</fullName>
    </recommendedName>
    <alternativeName>
        <fullName evidence="13">PAX transactivation activation domain-interacting protein</fullName>
    </alternativeName>
    <alternativeName>
        <fullName evidence="12">PAX-interacting protein 1</fullName>
    </alternativeName>
</protein>
<dbReference type="InterPro" id="IPR008984">
    <property type="entry name" value="SMAD_FHA_dom_sf"/>
</dbReference>
<feature type="compositionally biased region" description="Basic and acidic residues" evidence="14">
    <location>
        <begin position="877"/>
        <end position="902"/>
    </location>
</feature>
<dbReference type="Pfam" id="PF16589">
    <property type="entry name" value="BRCT_2"/>
    <property type="match status" value="1"/>
</dbReference>
<evidence type="ECO:0000256" key="11">
    <source>
        <dbReference type="ARBA" id="ARBA00023306"/>
    </source>
</evidence>
<dbReference type="Pfam" id="PF16770">
    <property type="entry name" value="RTT107_BRCT_5"/>
    <property type="match status" value="1"/>
</dbReference>
<dbReference type="InterPro" id="IPR001357">
    <property type="entry name" value="BRCT_dom"/>
</dbReference>
<feature type="compositionally biased region" description="Basic and acidic residues" evidence="14">
    <location>
        <begin position="649"/>
        <end position="675"/>
    </location>
</feature>
<feature type="domain" description="BRCT" evidence="16">
    <location>
        <begin position="1158"/>
        <end position="1225"/>
    </location>
</feature>
<feature type="compositionally biased region" description="Basic and acidic residues" evidence="14">
    <location>
        <begin position="1017"/>
        <end position="1061"/>
    </location>
</feature>
<keyword evidence="18" id="KW-1185">Reference proteome</keyword>
<evidence type="ECO:0000313" key="18">
    <source>
        <dbReference type="Proteomes" id="UP000837857"/>
    </source>
</evidence>
<dbReference type="SUPFAM" id="SSF49879">
    <property type="entry name" value="SMAD/FHA domain"/>
    <property type="match status" value="1"/>
</dbReference>
<evidence type="ECO:0000256" key="7">
    <source>
        <dbReference type="ARBA" id="ARBA00022763"/>
    </source>
</evidence>
<keyword evidence="11" id="KW-0131">Cell cycle</keyword>
<feature type="non-terminal residue" evidence="17">
    <location>
        <position position="1330"/>
    </location>
</feature>
<evidence type="ECO:0000259" key="15">
    <source>
        <dbReference type="PROSITE" id="PS50006"/>
    </source>
</evidence>
<organism evidence="17 18">
    <name type="scientific">Iphiclides podalirius</name>
    <name type="common">scarce swallowtail</name>
    <dbReference type="NCBI Taxonomy" id="110791"/>
    <lineage>
        <taxon>Eukaryota</taxon>
        <taxon>Metazoa</taxon>
        <taxon>Ecdysozoa</taxon>
        <taxon>Arthropoda</taxon>
        <taxon>Hexapoda</taxon>
        <taxon>Insecta</taxon>
        <taxon>Pterygota</taxon>
        <taxon>Neoptera</taxon>
        <taxon>Endopterygota</taxon>
        <taxon>Lepidoptera</taxon>
        <taxon>Glossata</taxon>
        <taxon>Ditrysia</taxon>
        <taxon>Papilionoidea</taxon>
        <taxon>Papilionidae</taxon>
        <taxon>Papilioninae</taxon>
        <taxon>Iphiclides</taxon>
    </lineage>
</organism>
<feature type="region of interest" description="Disordered" evidence="14">
    <location>
        <begin position="334"/>
        <end position="358"/>
    </location>
</feature>
<keyword evidence="10" id="KW-0539">Nucleus</keyword>
<dbReference type="PANTHER" id="PTHR23196:SF1">
    <property type="entry name" value="PAX-INTERACTING PROTEIN 1"/>
    <property type="match status" value="1"/>
</dbReference>
<feature type="region of interest" description="Disordered" evidence="14">
    <location>
        <begin position="842"/>
        <end position="1122"/>
    </location>
</feature>
<evidence type="ECO:0000256" key="5">
    <source>
        <dbReference type="ARBA" id="ARBA00022499"/>
    </source>
</evidence>
<evidence type="ECO:0000259" key="16">
    <source>
        <dbReference type="PROSITE" id="PS50172"/>
    </source>
</evidence>
<feature type="compositionally biased region" description="Basic and acidic residues" evidence="14">
    <location>
        <begin position="845"/>
        <end position="863"/>
    </location>
</feature>
<name>A0ABN8HXN3_9NEOP</name>
<evidence type="ECO:0000256" key="8">
    <source>
        <dbReference type="ARBA" id="ARBA00022843"/>
    </source>
</evidence>
<feature type="region of interest" description="Disordered" evidence="14">
    <location>
        <begin position="634"/>
        <end position="675"/>
    </location>
</feature>
<feature type="compositionally biased region" description="Basic and acidic residues" evidence="14">
    <location>
        <begin position="990"/>
        <end position="1003"/>
    </location>
</feature>
<evidence type="ECO:0000256" key="4">
    <source>
        <dbReference type="ARBA" id="ARBA00022454"/>
    </source>
</evidence>
<evidence type="ECO:0000256" key="2">
    <source>
        <dbReference type="ARBA" id="ARBA00004286"/>
    </source>
</evidence>
<dbReference type="SUPFAM" id="SSF52113">
    <property type="entry name" value="BRCT domain"/>
    <property type="match status" value="1"/>
</dbReference>
<feature type="compositionally biased region" description="Basic and acidic residues" evidence="14">
    <location>
        <begin position="967"/>
        <end position="977"/>
    </location>
</feature>
<feature type="compositionally biased region" description="Basic and acidic residues" evidence="14">
    <location>
        <begin position="336"/>
        <end position="349"/>
    </location>
</feature>
<dbReference type="Proteomes" id="UP000837857">
    <property type="component" value="Chromosome 13"/>
</dbReference>
<dbReference type="InterPro" id="IPR036420">
    <property type="entry name" value="BRCT_dom_sf"/>
</dbReference>
<feature type="compositionally biased region" description="Basic and acidic residues" evidence="14">
    <location>
        <begin position="1101"/>
        <end position="1121"/>
    </location>
</feature>
<dbReference type="EMBL" id="OW152825">
    <property type="protein sequence ID" value="CAH2041631.1"/>
    <property type="molecule type" value="Genomic_DNA"/>
</dbReference>
<gene>
    <name evidence="17" type="ORF">IPOD504_LOCUS3300</name>
</gene>
<keyword evidence="8" id="KW-0832">Ubl conjugation</keyword>
<evidence type="ECO:0000256" key="9">
    <source>
        <dbReference type="ARBA" id="ARBA00022990"/>
    </source>
</evidence>
<reference evidence="17" key="1">
    <citation type="submission" date="2022-03" db="EMBL/GenBank/DDBJ databases">
        <authorList>
            <person name="Martin H S."/>
        </authorList>
    </citation>
    <scope>NUCLEOTIDE SEQUENCE</scope>
</reference>
<feature type="compositionally biased region" description="Basic and acidic residues" evidence="14">
    <location>
        <begin position="929"/>
        <end position="944"/>
    </location>
</feature>
<dbReference type="CDD" id="cd17744">
    <property type="entry name" value="BRCT_MDC1_rpt1"/>
    <property type="match status" value="1"/>
</dbReference>
<keyword evidence="4" id="KW-0158">Chromosome</keyword>
<dbReference type="InterPro" id="IPR051579">
    <property type="entry name" value="DDR_Transcriptional_Reg"/>
</dbReference>
<dbReference type="SMART" id="SM00292">
    <property type="entry name" value="BRCT"/>
    <property type="match status" value="1"/>
</dbReference>
<proteinExistence type="predicted"/>
<sequence length="1330" mass="150422">MECTQRLDCLTQELNGSSQERTLHEQIGFLGICGTKYPVIKGPNKVGRDPQTCNIVLDLNSISRQHAVINILNSTEFMIMDLDSANKTKLLNKTLPPYIPHPLKNGDTVQFGQVFGIFRLLEDDDDLPMTQALDIPDTPVVNRHVTKLNNLPSTTIPESPDCSDKDESYIVSSQSKNYEFKSPNSHYIKTSGKTIAIQSVGMNKIDNIYWQSSKKSVSIDMGLDDSNQELVVTDKSLKTTEAITNQNIHEMDTQVPFPAQRFEAPDAIYTANTQLSSNGPSVSGVDGHLIDMNNLPYARKINEHHEMELDLFTENKENNNSIYNAETQAFAINNDKGTKKQSSNERLDISNEGTSNPKLNISDEEIIFDEVDSQPLPEVFESQPLLLPEILNLNDGIANNNDNSILDDVNFKNKQTNRTRLNSDSSTDCDDFDMLPTQKIQEKPECGEQNNKIDNRLQNVNDDSTDCEDNLVEFNKEVVPTKCTRITLDDNDSTDCEDDIIPCNTDALKRKASSEVGFEDLATQVITMDRPNVIEDLNDKPESNYTFEDMPTQIIEEIDKPKRILSIQNTNEANEQMDDSLERSPFKVPLHCFKKNKKKEITRPDLLNTVSSVLEEDNFYEATQDILNDLCTQKDTSNEEQQPNTSSDIKNRLDPKNKRLIADKSSESSDGDDKINKYAAGLSSDQIKDIIGIDEKMNINLKKTSSDSSDVESTPRKQRPIKFMETELPDSQEIKKSVTLKPVRARVETATESETENDAEEQCTPIVSRKRKCHKNTKIDLRNKFESDLLPTRVLTRIRKPTAKAQSMGINNMLKCRLLAGSEEIVDMDIIAENMLRLKTKTSKQKVDGEVKTEDRQSHEANNEQKPLVKQLNSEESYERINGKRKSNDSDDISKSEKDHNDRKKNKSIKISNDNTKLSTARKPYVKSPTEKKTDDKPETKKVMDVQNIDKQSETSAKPSQKTRGRSQAEIKQEKSNVSKNKAAGKRLQTQKDETKETHKDDISSNVTSKRNSRSRRKEEDRENESKTSTKEKIDASDRRDKRKRNAEDRSKNESSPEKEVRRSKRQRTTKNDSEANSAQSISSNSNPTKHEQSTVYSISDESRRDSPIEKSMKRPARDDSVNCFKKGSVSNTFNTSLRVTPRNIKTHKVLFTAFPCEEVKVKLEKLGAVVVTEVAECTVLLTLQIKRTFKLLCAIGLGRPIVGPSWVQACADTNMIVDPWQYIIKDEAAEKRFQFNLEQTLTGKRNFLQGYNVSSTPSVMPNAMEMKLIVECSGGTWREGGSKWICISTPADKALWVSLERRGAILASSELILKGVLRQKLEIVKLREH</sequence>
<feature type="compositionally biased region" description="Polar residues" evidence="14">
    <location>
        <begin position="634"/>
        <end position="648"/>
    </location>
</feature>
<evidence type="ECO:0000256" key="14">
    <source>
        <dbReference type="SAM" id="MobiDB-lite"/>
    </source>
</evidence>
<feature type="domain" description="FHA" evidence="15">
    <location>
        <begin position="44"/>
        <end position="95"/>
    </location>
</feature>
<keyword evidence="7" id="KW-0227">DNA damage</keyword>
<dbReference type="PROSITE" id="PS50006">
    <property type="entry name" value="FHA_DOMAIN"/>
    <property type="match status" value="1"/>
</dbReference>